<dbReference type="AlphaFoldDB" id="A0A1I1Z595"/>
<accession>A0A1I1Z595</accession>
<proteinExistence type="predicted"/>
<organism evidence="1 2">
    <name type="scientific">Streptomyces mirabilis</name>
    <dbReference type="NCBI Taxonomy" id="68239"/>
    <lineage>
        <taxon>Bacteria</taxon>
        <taxon>Bacillati</taxon>
        <taxon>Actinomycetota</taxon>
        <taxon>Actinomycetes</taxon>
        <taxon>Kitasatosporales</taxon>
        <taxon>Streptomycetaceae</taxon>
        <taxon>Streptomyces</taxon>
    </lineage>
</organism>
<dbReference type="EMBL" id="FONR01000001">
    <property type="protein sequence ID" value="SFE26935.1"/>
    <property type="molecule type" value="Genomic_DNA"/>
</dbReference>
<protein>
    <submittedName>
        <fullName evidence="1">Uncharacterized protein</fullName>
    </submittedName>
</protein>
<reference evidence="1 2" key="1">
    <citation type="submission" date="2016-10" db="EMBL/GenBank/DDBJ databases">
        <authorList>
            <person name="de Groot N.N."/>
        </authorList>
    </citation>
    <scope>NUCLEOTIDE SEQUENCE [LARGE SCALE GENOMIC DNA]</scope>
    <source>
        <strain evidence="1 2">OK461</strain>
    </source>
</reference>
<sequence length="66" mass="6974">MGLLGVGLGHRTEWRGLWSDVAAGLLAGRSGSPRPFADLVFSGSLYVDVIPEEVPVRWGSFSSAVS</sequence>
<name>A0A1I1Z595_9ACTN</name>
<evidence type="ECO:0000313" key="2">
    <source>
        <dbReference type="Proteomes" id="UP000181942"/>
    </source>
</evidence>
<gene>
    <name evidence="1" type="ORF">SAMN02787118_101159</name>
</gene>
<evidence type="ECO:0000313" key="1">
    <source>
        <dbReference type="EMBL" id="SFE26935.1"/>
    </source>
</evidence>
<dbReference type="Proteomes" id="UP000181942">
    <property type="component" value="Unassembled WGS sequence"/>
</dbReference>